<dbReference type="InterPro" id="IPR011990">
    <property type="entry name" value="TPR-like_helical_dom_sf"/>
</dbReference>
<reference evidence="9" key="1">
    <citation type="submission" date="2022-02" db="EMBL/GenBank/DDBJ databases">
        <title>Qipengyuania spongiae sp. nov., isolated from marine sponge.</title>
        <authorList>
            <person name="Li Z."/>
            <person name="Zhang M."/>
        </authorList>
    </citation>
    <scope>NUCLEOTIDE SEQUENCE</scope>
    <source>
        <strain evidence="9">PHS-Z21</strain>
    </source>
</reference>
<evidence type="ECO:0000256" key="1">
    <source>
        <dbReference type="ARBA" id="ARBA00001947"/>
    </source>
</evidence>
<keyword evidence="5" id="KW-0862">Zinc</keyword>
<dbReference type="RefSeq" id="WP_265559644.1">
    <property type="nucleotide sequence ID" value="NZ_CP092471.1"/>
</dbReference>
<dbReference type="EC" id="3.4.24.-" evidence="9"/>
<evidence type="ECO:0000256" key="5">
    <source>
        <dbReference type="ARBA" id="ARBA00022833"/>
    </source>
</evidence>
<dbReference type="Gene3D" id="1.25.40.10">
    <property type="entry name" value="Tetratricopeptide repeat domain"/>
    <property type="match status" value="1"/>
</dbReference>
<keyword evidence="4 9" id="KW-0378">Hydrolase</keyword>
<keyword evidence="2" id="KW-0645">Protease</keyword>
<gene>
    <name evidence="9" type="ORF">L1F33_02645</name>
</gene>
<comment type="cofactor">
    <cofactor evidence="1">
        <name>Zn(2+)</name>
        <dbReference type="ChEBI" id="CHEBI:29105"/>
    </cofactor>
</comment>
<keyword evidence="3" id="KW-0479">Metal-binding</keyword>
<dbReference type="InterPro" id="IPR051156">
    <property type="entry name" value="Mito/Outer_Membr_Metalloprot"/>
</dbReference>
<evidence type="ECO:0000256" key="3">
    <source>
        <dbReference type="ARBA" id="ARBA00022723"/>
    </source>
</evidence>
<dbReference type="GO" id="GO:0008237">
    <property type="term" value="F:metallopeptidase activity"/>
    <property type="evidence" value="ECO:0007669"/>
    <property type="project" value="UniProtKB-KW"/>
</dbReference>
<protein>
    <submittedName>
        <fullName evidence="9">M48 family metalloprotease</fullName>
        <ecNumber evidence="9">3.4.24.-</ecNumber>
    </submittedName>
</protein>
<feature type="signal peptide" evidence="7">
    <location>
        <begin position="1"/>
        <end position="27"/>
    </location>
</feature>
<dbReference type="SUPFAM" id="SSF48452">
    <property type="entry name" value="TPR-like"/>
    <property type="match status" value="1"/>
</dbReference>
<evidence type="ECO:0000256" key="6">
    <source>
        <dbReference type="ARBA" id="ARBA00023049"/>
    </source>
</evidence>
<dbReference type="EMBL" id="CP092471">
    <property type="protein sequence ID" value="UVI39877.1"/>
    <property type="molecule type" value="Genomic_DNA"/>
</dbReference>
<proteinExistence type="predicted"/>
<evidence type="ECO:0000256" key="4">
    <source>
        <dbReference type="ARBA" id="ARBA00022801"/>
    </source>
</evidence>
<dbReference type="Gene3D" id="3.30.2010.10">
    <property type="entry name" value="Metalloproteases ('zincins'), catalytic domain"/>
    <property type="match status" value="1"/>
</dbReference>
<evidence type="ECO:0000256" key="2">
    <source>
        <dbReference type="ARBA" id="ARBA00022670"/>
    </source>
</evidence>
<evidence type="ECO:0000313" key="10">
    <source>
        <dbReference type="Proteomes" id="UP001065265"/>
    </source>
</evidence>
<feature type="chain" id="PRO_5046879867" evidence="7">
    <location>
        <begin position="28"/>
        <end position="460"/>
    </location>
</feature>
<keyword evidence="10" id="KW-1185">Reference proteome</keyword>
<organism evidence="9 10">
    <name type="scientific">Qipengyuania spongiae</name>
    <dbReference type="NCBI Taxonomy" id="2909673"/>
    <lineage>
        <taxon>Bacteria</taxon>
        <taxon>Pseudomonadati</taxon>
        <taxon>Pseudomonadota</taxon>
        <taxon>Alphaproteobacteria</taxon>
        <taxon>Sphingomonadales</taxon>
        <taxon>Erythrobacteraceae</taxon>
        <taxon>Qipengyuania</taxon>
    </lineage>
</organism>
<sequence length="460" mass="49518">MPAIHRFTTRFLAALALLVLGAQPVMAQSILRDAETEAFLADLSEPLVEAAGLRPGNVEMVLINDPSINAFVAGGQAVYLHSGLISAAGSANEVQGVVAHELGHITGGHIVRQGDGMKAASNISLLSLLAGIGAALAGAGDAAMAAVMAGQRAAMGKFLAYSRMEEGSADIAGAQFLSDAGITGQGSLTFFGRLQNREFRYGYSQDDDAAFTRTHPLSGDRIATLREVYEKDPAWNTPPDAELQQRFIRIRAKLAGYLSDPQQILRTYPESDTSVPARYARAYAYHRTARVEEALDETRALLATAPDDPYFLELQGQILLESGRPEEALGVLRRATALTNAQPLIATLFGHALIATEDSSNHEEAERVLRAAVAKDRFNPFAWRQLGTVYAARGDIPRARLASAEQQVMTREYEMALRSAREAEAGLPQGSADWIRAQDVALEARAMLERVKDSGSDTGR</sequence>
<keyword evidence="6 9" id="KW-0482">Metalloprotease</keyword>
<accession>A0ABY5SZD5</accession>
<dbReference type="CDD" id="cd07324">
    <property type="entry name" value="M48C_Oma1-like"/>
    <property type="match status" value="1"/>
</dbReference>
<evidence type="ECO:0000313" key="9">
    <source>
        <dbReference type="EMBL" id="UVI39877.1"/>
    </source>
</evidence>
<keyword evidence="7" id="KW-0732">Signal</keyword>
<name>A0ABY5SZD5_9SPHN</name>
<dbReference type="PANTHER" id="PTHR22726:SF1">
    <property type="entry name" value="METALLOENDOPEPTIDASE OMA1, MITOCHONDRIAL"/>
    <property type="match status" value="1"/>
</dbReference>
<evidence type="ECO:0000256" key="7">
    <source>
        <dbReference type="SAM" id="SignalP"/>
    </source>
</evidence>
<evidence type="ECO:0000259" key="8">
    <source>
        <dbReference type="Pfam" id="PF01435"/>
    </source>
</evidence>
<dbReference type="Pfam" id="PF01435">
    <property type="entry name" value="Peptidase_M48"/>
    <property type="match status" value="1"/>
</dbReference>
<feature type="domain" description="Peptidase M48" evidence="8">
    <location>
        <begin position="40"/>
        <end position="227"/>
    </location>
</feature>
<dbReference type="InterPro" id="IPR001915">
    <property type="entry name" value="Peptidase_M48"/>
</dbReference>
<dbReference type="PANTHER" id="PTHR22726">
    <property type="entry name" value="METALLOENDOPEPTIDASE OMA1"/>
    <property type="match status" value="1"/>
</dbReference>
<dbReference type="Proteomes" id="UP001065265">
    <property type="component" value="Chromosome"/>
</dbReference>